<dbReference type="InterPro" id="IPR014729">
    <property type="entry name" value="Rossmann-like_a/b/a_fold"/>
</dbReference>
<evidence type="ECO:0000256" key="7">
    <source>
        <dbReference type="ARBA" id="ARBA00022741"/>
    </source>
</evidence>
<reference evidence="13" key="1">
    <citation type="submission" date="2023-07" db="EMBL/GenBank/DDBJ databases">
        <title>Novel Mycoplasma species identified in domestic and wild animals.</title>
        <authorList>
            <person name="Volokhov D.V."/>
            <person name="Furtak V.A."/>
            <person name="Zagorodnyaya T.A."/>
        </authorList>
    </citation>
    <scope>NUCLEOTIDE SEQUENCE [LARGE SCALE GENOMIC DNA]</scope>
    <source>
        <strain evidence="13">92-19</strain>
    </source>
</reference>
<dbReference type="CDD" id="cd02165">
    <property type="entry name" value="NMNAT"/>
    <property type="match status" value="1"/>
</dbReference>
<evidence type="ECO:0000256" key="3">
    <source>
        <dbReference type="ARBA" id="ARBA00012389"/>
    </source>
</evidence>
<evidence type="ECO:0000256" key="8">
    <source>
        <dbReference type="ARBA" id="ARBA00022840"/>
    </source>
</evidence>
<dbReference type="RefSeq" id="WP_262096566.1">
    <property type="nucleotide sequence ID" value="NZ_JAOEGN010000011.1"/>
</dbReference>
<evidence type="ECO:0000256" key="1">
    <source>
        <dbReference type="ARBA" id="ARBA00002324"/>
    </source>
</evidence>
<dbReference type="PANTHER" id="PTHR39321:SF3">
    <property type="entry name" value="PHOSPHOPANTETHEINE ADENYLYLTRANSFERASE"/>
    <property type="match status" value="1"/>
</dbReference>
<accession>A0ABT2PXT0</accession>
<evidence type="ECO:0000259" key="11">
    <source>
        <dbReference type="Pfam" id="PF01467"/>
    </source>
</evidence>
<dbReference type="Pfam" id="PF01467">
    <property type="entry name" value="CTP_transf_like"/>
    <property type="match status" value="1"/>
</dbReference>
<keyword evidence="6 12" id="KW-0548">Nucleotidyltransferase</keyword>
<proteinExistence type="predicted"/>
<evidence type="ECO:0000256" key="10">
    <source>
        <dbReference type="ARBA" id="ARBA00048721"/>
    </source>
</evidence>
<keyword evidence="7" id="KW-0547">Nucleotide-binding</keyword>
<evidence type="ECO:0000313" key="13">
    <source>
        <dbReference type="Proteomes" id="UP001209076"/>
    </source>
</evidence>
<protein>
    <recommendedName>
        <fullName evidence="3">nicotinate-nucleotide adenylyltransferase</fullName>
        <ecNumber evidence="3">2.7.7.18</ecNumber>
    </recommendedName>
</protein>
<dbReference type="EC" id="2.7.7.18" evidence="3"/>
<gene>
    <name evidence="12" type="ORF">N7603_06330</name>
</gene>
<keyword evidence="4" id="KW-0662">Pyridine nucleotide biosynthesis</keyword>
<comment type="caution">
    <text evidence="12">The sequence shown here is derived from an EMBL/GenBank/DDBJ whole genome shotgun (WGS) entry which is preliminary data.</text>
</comment>
<evidence type="ECO:0000256" key="6">
    <source>
        <dbReference type="ARBA" id="ARBA00022695"/>
    </source>
</evidence>
<comment type="pathway">
    <text evidence="2">Cofactor biosynthesis; NAD(+) biosynthesis; deamido-NAD(+) from nicotinate D-ribonucleotide: step 1/1.</text>
</comment>
<dbReference type="GO" id="GO:0016779">
    <property type="term" value="F:nucleotidyltransferase activity"/>
    <property type="evidence" value="ECO:0007669"/>
    <property type="project" value="UniProtKB-KW"/>
</dbReference>
<evidence type="ECO:0000256" key="2">
    <source>
        <dbReference type="ARBA" id="ARBA00005019"/>
    </source>
</evidence>
<dbReference type="SUPFAM" id="SSF52374">
    <property type="entry name" value="Nucleotidylyl transferase"/>
    <property type="match status" value="1"/>
</dbReference>
<keyword evidence="13" id="KW-1185">Reference proteome</keyword>
<feature type="domain" description="Cytidyltransferase-like" evidence="11">
    <location>
        <begin position="4"/>
        <end position="138"/>
    </location>
</feature>
<organism evidence="12 13">
    <name type="scientific">Paracholeplasma vituli</name>
    <dbReference type="NCBI Taxonomy" id="69473"/>
    <lineage>
        <taxon>Bacteria</taxon>
        <taxon>Bacillati</taxon>
        <taxon>Mycoplasmatota</taxon>
        <taxon>Mollicutes</taxon>
        <taxon>Acholeplasmatales</taxon>
        <taxon>Acholeplasmataceae</taxon>
        <taxon>Paracholeplasma</taxon>
    </lineage>
</organism>
<evidence type="ECO:0000256" key="5">
    <source>
        <dbReference type="ARBA" id="ARBA00022679"/>
    </source>
</evidence>
<evidence type="ECO:0000256" key="9">
    <source>
        <dbReference type="ARBA" id="ARBA00023027"/>
    </source>
</evidence>
<dbReference type="EMBL" id="JAOEGN010000011">
    <property type="protein sequence ID" value="MCU0105271.1"/>
    <property type="molecule type" value="Genomic_DNA"/>
</dbReference>
<dbReference type="InterPro" id="IPR005248">
    <property type="entry name" value="NadD/NMNAT"/>
</dbReference>
<comment type="function">
    <text evidence="1">Catalyzes the reversible adenylation of nicotinate mononucleotide (NaMN) to nicotinic acid adenine dinucleotide (NaAD).</text>
</comment>
<name>A0ABT2PXT0_9MOLU</name>
<comment type="catalytic activity">
    <reaction evidence="10">
        <text>nicotinate beta-D-ribonucleotide + ATP + H(+) = deamido-NAD(+) + diphosphate</text>
        <dbReference type="Rhea" id="RHEA:22860"/>
        <dbReference type="ChEBI" id="CHEBI:15378"/>
        <dbReference type="ChEBI" id="CHEBI:30616"/>
        <dbReference type="ChEBI" id="CHEBI:33019"/>
        <dbReference type="ChEBI" id="CHEBI:57502"/>
        <dbReference type="ChEBI" id="CHEBI:58437"/>
        <dbReference type="EC" id="2.7.7.18"/>
    </reaction>
</comment>
<keyword evidence="9" id="KW-0520">NAD</keyword>
<evidence type="ECO:0000256" key="4">
    <source>
        <dbReference type="ARBA" id="ARBA00022642"/>
    </source>
</evidence>
<keyword evidence="5" id="KW-0808">Transferase</keyword>
<sequence length="187" mass="21687">MILVFGGAFNPPTKAHKTIFETLMSRYQPSLFIFLPVGSAYPKPELIDFKHRKAMLEILTNHVPSVLVSDIEQHPPFKGSVSALDHFKIQYNEPVKFVLGLDNLLDLPNWIEYERLLKENQFIAIDRNGSAKDKILKHYPLYQDHFDVVSLDISTASSLFRKDPVRYQDMIEPKVLDYIYKHHLYGV</sequence>
<evidence type="ECO:0000313" key="12">
    <source>
        <dbReference type="EMBL" id="MCU0105271.1"/>
    </source>
</evidence>
<dbReference type="PANTHER" id="PTHR39321">
    <property type="entry name" value="NICOTINATE-NUCLEOTIDE ADENYLYLTRANSFERASE-RELATED"/>
    <property type="match status" value="1"/>
</dbReference>
<dbReference type="Gene3D" id="3.40.50.620">
    <property type="entry name" value="HUPs"/>
    <property type="match status" value="1"/>
</dbReference>
<keyword evidence="8" id="KW-0067">ATP-binding</keyword>
<dbReference type="Proteomes" id="UP001209076">
    <property type="component" value="Unassembled WGS sequence"/>
</dbReference>
<dbReference type="InterPro" id="IPR004821">
    <property type="entry name" value="Cyt_trans-like"/>
</dbReference>